<evidence type="ECO:0000313" key="2">
    <source>
        <dbReference type="Proteomes" id="UP001596395"/>
    </source>
</evidence>
<reference evidence="1 2" key="1">
    <citation type="journal article" date="2019" name="Int. J. Syst. Evol. Microbiol.">
        <title>The Global Catalogue of Microorganisms (GCM) 10K type strain sequencing project: providing services to taxonomists for standard genome sequencing and annotation.</title>
        <authorList>
            <consortium name="The Broad Institute Genomics Platform"/>
            <consortium name="The Broad Institute Genome Sequencing Center for Infectious Disease"/>
            <person name="Wu L."/>
            <person name="Ma J."/>
        </authorList>
    </citation>
    <scope>NUCLEOTIDE SEQUENCE [LARGE SCALE GENOMIC DNA]</scope>
    <source>
        <strain evidence="1 2">GX26</strain>
    </source>
</reference>
<organism evidence="1 2">
    <name type="scientific">Halorubellus litoreus</name>
    <dbReference type="NCBI Taxonomy" id="755308"/>
    <lineage>
        <taxon>Archaea</taxon>
        <taxon>Methanobacteriati</taxon>
        <taxon>Methanobacteriota</taxon>
        <taxon>Stenosarchaea group</taxon>
        <taxon>Halobacteria</taxon>
        <taxon>Halobacteriales</taxon>
        <taxon>Halorubellaceae</taxon>
        <taxon>Halorubellus</taxon>
    </lineage>
</organism>
<dbReference type="EMBL" id="JBHSXN010000003">
    <property type="protein sequence ID" value="MFC6954397.1"/>
    <property type="molecule type" value="Genomic_DNA"/>
</dbReference>
<dbReference type="AlphaFoldDB" id="A0ABD5VFY8"/>
<dbReference type="Gene3D" id="1.10.10.10">
    <property type="entry name" value="Winged helix-like DNA-binding domain superfamily/Winged helix DNA-binding domain"/>
    <property type="match status" value="1"/>
</dbReference>
<evidence type="ECO:0000313" key="1">
    <source>
        <dbReference type="EMBL" id="MFC6954397.1"/>
    </source>
</evidence>
<comment type="caution">
    <text evidence="1">The sequence shown here is derived from an EMBL/GenBank/DDBJ whole genome shotgun (WGS) entry which is preliminary data.</text>
</comment>
<dbReference type="InterPro" id="IPR036388">
    <property type="entry name" value="WH-like_DNA-bd_sf"/>
</dbReference>
<protein>
    <submittedName>
        <fullName evidence="1">Helix-turn-helix domain-containing protein</fullName>
    </submittedName>
</protein>
<keyword evidence="2" id="KW-1185">Reference proteome</keyword>
<dbReference type="Proteomes" id="UP001596395">
    <property type="component" value="Unassembled WGS sequence"/>
</dbReference>
<dbReference type="SUPFAM" id="SSF46785">
    <property type="entry name" value="Winged helix' DNA-binding domain"/>
    <property type="match status" value="1"/>
</dbReference>
<dbReference type="InterPro" id="IPR036390">
    <property type="entry name" value="WH_DNA-bd_sf"/>
</dbReference>
<name>A0ABD5VFY8_9EURY</name>
<accession>A0ABD5VFY8</accession>
<dbReference type="Pfam" id="PF12840">
    <property type="entry name" value="HTH_20"/>
    <property type="match status" value="1"/>
</dbReference>
<dbReference type="RefSeq" id="WP_336351347.1">
    <property type="nucleotide sequence ID" value="NZ_JAZAQL010000003.1"/>
</dbReference>
<proteinExistence type="predicted"/>
<sequence>MVRDPFVDDAEPDLQAVLDALDDPNCRKIVQAMSGAMTANEVSDATDIPLSTTYRKLDLLTEASILDERTEIRSDGHHTTKYVLAFEAVEIGLTEDREFAVDISRPAQSADEQLAQLWNEVRKET</sequence>
<gene>
    <name evidence="1" type="ORF">ACFQGB_16155</name>
</gene>